<comment type="caution">
    <text evidence="2">The sequence shown here is derived from an EMBL/GenBank/DDBJ whole genome shotgun (WGS) entry which is preliminary data.</text>
</comment>
<feature type="transmembrane region" description="Helical" evidence="1">
    <location>
        <begin position="129"/>
        <end position="152"/>
    </location>
</feature>
<keyword evidence="1" id="KW-0472">Membrane</keyword>
<proteinExistence type="predicted"/>
<keyword evidence="1" id="KW-1133">Transmembrane helix</keyword>
<evidence type="ECO:0000256" key="1">
    <source>
        <dbReference type="SAM" id="Phobius"/>
    </source>
</evidence>
<dbReference type="STRING" id="1797535.A2744_01505"/>
<evidence type="ECO:0000313" key="2">
    <source>
        <dbReference type="EMBL" id="OGY44962.1"/>
    </source>
</evidence>
<evidence type="ECO:0008006" key="4">
    <source>
        <dbReference type="Google" id="ProtNLM"/>
    </source>
</evidence>
<dbReference type="Proteomes" id="UP000178240">
    <property type="component" value="Unassembled WGS sequence"/>
</dbReference>
<gene>
    <name evidence="2" type="ORF">A2744_01505</name>
</gene>
<name>A0A1G1XY70_9BACT</name>
<feature type="transmembrane region" description="Helical" evidence="1">
    <location>
        <begin position="200"/>
        <end position="221"/>
    </location>
</feature>
<dbReference type="AlphaFoldDB" id="A0A1G1XY70"/>
<feature type="transmembrane region" description="Helical" evidence="1">
    <location>
        <begin position="31"/>
        <end position="52"/>
    </location>
</feature>
<sequence length="230" mass="26727">MDWKNIILILVAGLNLGSSLMVYFKNPKSRINIYYASFVFWVSVWIFGVALFRSIETETGVHLLIYAYYGAAALIPIFFYLFSFYFPYSKRLPTTKIKILVWVGTIAILIDSLPIFLVKDVVLNPPNNIVILNLASYLIYSVIFLTFTIFAFKNLAEKLKESKDFAKTQLRCIVYGSGIAYFFGILFNLIYPFFGDYTMIWLGPYFTVVMIIFLDYLLFFYNVTARMSHR</sequence>
<protein>
    <recommendedName>
        <fullName evidence="4">Histidine kinase N-terminal 7TM region domain-containing protein</fullName>
    </recommendedName>
</protein>
<accession>A0A1G1XY70</accession>
<evidence type="ECO:0000313" key="3">
    <source>
        <dbReference type="Proteomes" id="UP000178240"/>
    </source>
</evidence>
<feature type="transmembrane region" description="Helical" evidence="1">
    <location>
        <begin position="64"/>
        <end position="87"/>
    </location>
</feature>
<organism evidence="2 3">
    <name type="scientific">Candidatus Buchananbacteria bacterium RIFCSPHIGHO2_01_FULL_44_11</name>
    <dbReference type="NCBI Taxonomy" id="1797535"/>
    <lineage>
        <taxon>Bacteria</taxon>
        <taxon>Candidatus Buchananiibacteriota</taxon>
    </lineage>
</organism>
<feature type="transmembrane region" description="Helical" evidence="1">
    <location>
        <begin position="173"/>
        <end position="194"/>
    </location>
</feature>
<feature type="transmembrane region" description="Helical" evidence="1">
    <location>
        <begin position="6"/>
        <end position="24"/>
    </location>
</feature>
<feature type="transmembrane region" description="Helical" evidence="1">
    <location>
        <begin position="99"/>
        <end position="117"/>
    </location>
</feature>
<dbReference type="EMBL" id="MHIE01000030">
    <property type="protein sequence ID" value="OGY44962.1"/>
    <property type="molecule type" value="Genomic_DNA"/>
</dbReference>
<reference evidence="2 3" key="1">
    <citation type="journal article" date="2016" name="Nat. Commun.">
        <title>Thousands of microbial genomes shed light on interconnected biogeochemical processes in an aquifer system.</title>
        <authorList>
            <person name="Anantharaman K."/>
            <person name="Brown C.T."/>
            <person name="Hug L.A."/>
            <person name="Sharon I."/>
            <person name="Castelle C.J."/>
            <person name="Probst A.J."/>
            <person name="Thomas B.C."/>
            <person name="Singh A."/>
            <person name="Wilkins M.J."/>
            <person name="Karaoz U."/>
            <person name="Brodie E.L."/>
            <person name="Williams K.H."/>
            <person name="Hubbard S.S."/>
            <person name="Banfield J.F."/>
        </authorList>
    </citation>
    <scope>NUCLEOTIDE SEQUENCE [LARGE SCALE GENOMIC DNA]</scope>
</reference>
<keyword evidence="1" id="KW-0812">Transmembrane</keyword>